<sequence>MNPFRTAGDLAHLTSKCILIWSIHRNRSAEGISLPTQAMYTLVFIMRYIDLSFGWVSLYNFGMKVIYIASAVYVLILMSFLYPRTPESPMAWRAATMSVVLSAIWGLVFNYYFSVLEILWSSSIFLESICIIPQLILIHQTTIPTVITSHYVLALCSYRLLHIFGWGWRYHFDHVLDPIAVLCGLVQTAVYADLAWVYYTRQRVTLRGGLVVDSEEYEKGRLADEKDDRGWTSLEATRMGRNDEEAALGGIILPPHGDPDA</sequence>
<dbReference type="GO" id="GO:0016192">
    <property type="term" value="P:vesicle-mediated transport"/>
    <property type="evidence" value="ECO:0007669"/>
    <property type="project" value="UniProtKB-KW"/>
</dbReference>
<name>A0AAD7B468_9AGAR</name>
<evidence type="ECO:0000256" key="3">
    <source>
        <dbReference type="ARBA" id="ARBA00022448"/>
    </source>
</evidence>
<keyword evidence="8 11" id="KW-1133">Transmembrane helix</keyword>
<dbReference type="AlphaFoldDB" id="A0AAD7B468"/>
<keyword evidence="4 11" id="KW-0812">Transmembrane</keyword>
<proteinExistence type="inferred from homology"/>
<dbReference type="Proteomes" id="UP001221142">
    <property type="component" value="Unassembled WGS sequence"/>
</dbReference>
<feature type="transmembrane region" description="Helical" evidence="11">
    <location>
        <begin position="179"/>
        <end position="199"/>
    </location>
</feature>
<evidence type="ECO:0000256" key="1">
    <source>
        <dbReference type="ARBA" id="ARBA00004477"/>
    </source>
</evidence>
<organism evidence="12 13">
    <name type="scientific">Roridomyces roridus</name>
    <dbReference type="NCBI Taxonomy" id="1738132"/>
    <lineage>
        <taxon>Eukaryota</taxon>
        <taxon>Fungi</taxon>
        <taxon>Dikarya</taxon>
        <taxon>Basidiomycota</taxon>
        <taxon>Agaricomycotina</taxon>
        <taxon>Agaricomycetes</taxon>
        <taxon>Agaricomycetidae</taxon>
        <taxon>Agaricales</taxon>
        <taxon>Marasmiineae</taxon>
        <taxon>Mycenaceae</taxon>
        <taxon>Roridomyces</taxon>
    </lineage>
</organism>
<comment type="similarity">
    <text evidence="2">Belongs to the ERD2 family.</text>
</comment>
<evidence type="ECO:0000256" key="10">
    <source>
        <dbReference type="ARBA" id="ARBA00023170"/>
    </source>
</evidence>
<feature type="transmembrane region" description="Helical" evidence="11">
    <location>
        <begin position="150"/>
        <end position="167"/>
    </location>
</feature>
<dbReference type="Pfam" id="PF00810">
    <property type="entry name" value="ER_lumen_recept"/>
    <property type="match status" value="1"/>
</dbReference>
<evidence type="ECO:0000256" key="11">
    <source>
        <dbReference type="SAM" id="Phobius"/>
    </source>
</evidence>
<dbReference type="EMBL" id="JARKIF010000036">
    <property type="protein sequence ID" value="KAJ7610155.1"/>
    <property type="molecule type" value="Genomic_DNA"/>
</dbReference>
<feature type="transmembrane region" description="Helical" evidence="11">
    <location>
        <begin position="61"/>
        <end position="82"/>
    </location>
</feature>
<comment type="caution">
    <text evidence="12">The sequence shown here is derived from an EMBL/GenBank/DDBJ whole genome shotgun (WGS) entry which is preliminary data.</text>
</comment>
<keyword evidence="7" id="KW-0653">Protein transport</keyword>
<evidence type="ECO:0000256" key="9">
    <source>
        <dbReference type="ARBA" id="ARBA00023136"/>
    </source>
</evidence>
<evidence type="ECO:0000256" key="2">
    <source>
        <dbReference type="ARBA" id="ARBA00010120"/>
    </source>
</evidence>
<evidence type="ECO:0000256" key="7">
    <source>
        <dbReference type="ARBA" id="ARBA00022927"/>
    </source>
</evidence>
<evidence type="ECO:0000313" key="13">
    <source>
        <dbReference type="Proteomes" id="UP001221142"/>
    </source>
</evidence>
<dbReference type="PANTHER" id="PTHR10585">
    <property type="entry name" value="ER LUMEN PROTEIN RETAINING RECEPTOR"/>
    <property type="match status" value="1"/>
</dbReference>
<accession>A0AAD7B468</accession>
<evidence type="ECO:0000313" key="12">
    <source>
        <dbReference type="EMBL" id="KAJ7610155.1"/>
    </source>
</evidence>
<dbReference type="PRINTS" id="PR00660">
    <property type="entry name" value="ERLUMENR"/>
</dbReference>
<gene>
    <name evidence="12" type="ORF">FB45DRAFT_1010046</name>
</gene>
<dbReference type="GO" id="GO:0005789">
    <property type="term" value="C:endoplasmic reticulum membrane"/>
    <property type="evidence" value="ECO:0007669"/>
    <property type="project" value="UniProtKB-SubCell"/>
</dbReference>
<dbReference type="GO" id="GO:0006621">
    <property type="term" value="P:protein retention in ER lumen"/>
    <property type="evidence" value="ECO:0007669"/>
    <property type="project" value="InterPro"/>
</dbReference>
<keyword evidence="10 12" id="KW-0675">Receptor</keyword>
<evidence type="ECO:0000256" key="4">
    <source>
        <dbReference type="ARBA" id="ARBA00022692"/>
    </source>
</evidence>
<feature type="transmembrane region" description="Helical" evidence="11">
    <location>
        <begin position="94"/>
        <end position="112"/>
    </location>
</feature>
<keyword evidence="13" id="KW-1185">Reference proteome</keyword>
<dbReference type="InterPro" id="IPR000133">
    <property type="entry name" value="ER_ret_rcpt"/>
</dbReference>
<keyword evidence="9 11" id="KW-0472">Membrane</keyword>
<evidence type="ECO:0000256" key="6">
    <source>
        <dbReference type="ARBA" id="ARBA00022892"/>
    </source>
</evidence>
<comment type="subcellular location">
    <subcellularLocation>
        <location evidence="1">Endoplasmic reticulum membrane</location>
        <topology evidence="1">Multi-pass membrane protein</topology>
    </subcellularLocation>
</comment>
<keyword evidence="6" id="KW-0931">ER-Golgi transport</keyword>
<dbReference type="GO" id="GO:0046923">
    <property type="term" value="F:ER retention sequence binding"/>
    <property type="evidence" value="ECO:0007669"/>
    <property type="project" value="InterPro"/>
</dbReference>
<evidence type="ECO:0000256" key="5">
    <source>
        <dbReference type="ARBA" id="ARBA00022824"/>
    </source>
</evidence>
<protein>
    <submittedName>
        <fullName evidence="12">ER lumen protein retaining receptor</fullName>
    </submittedName>
</protein>
<keyword evidence="5" id="KW-0256">Endoplasmic reticulum</keyword>
<reference evidence="12" key="1">
    <citation type="submission" date="2023-03" db="EMBL/GenBank/DDBJ databases">
        <title>Massive genome expansion in bonnet fungi (Mycena s.s.) driven by repeated elements and novel gene families across ecological guilds.</title>
        <authorList>
            <consortium name="Lawrence Berkeley National Laboratory"/>
            <person name="Harder C.B."/>
            <person name="Miyauchi S."/>
            <person name="Viragh M."/>
            <person name="Kuo A."/>
            <person name="Thoen E."/>
            <person name="Andreopoulos B."/>
            <person name="Lu D."/>
            <person name="Skrede I."/>
            <person name="Drula E."/>
            <person name="Henrissat B."/>
            <person name="Morin E."/>
            <person name="Kohler A."/>
            <person name="Barry K."/>
            <person name="LaButti K."/>
            <person name="Morin E."/>
            <person name="Salamov A."/>
            <person name="Lipzen A."/>
            <person name="Mereny Z."/>
            <person name="Hegedus B."/>
            <person name="Baldrian P."/>
            <person name="Stursova M."/>
            <person name="Weitz H."/>
            <person name="Taylor A."/>
            <person name="Grigoriev I.V."/>
            <person name="Nagy L.G."/>
            <person name="Martin F."/>
            <person name="Kauserud H."/>
        </authorList>
    </citation>
    <scope>NUCLEOTIDE SEQUENCE</scope>
    <source>
        <strain evidence="12">9284</strain>
    </source>
</reference>
<evidence type="ECO:0000256" key="8">
    <source>
        <dbReference type="ARBA" id="ARBA00022989"/>
    </source>
</evidence>
<keyword evidence="3" id="KW-0813">Transport</keyword>
<dbReference type="GO" id="GO:0015031">
    <property type="term" value="P:protein transport"/>
    <property type="evidence" value="ECO:0007669"/>
    <property type="project" value="UniProtKB-KW"/>
</dbReference>